<evidence type="ECO:0000313" key="1">
    <source>
        <dbReference type="EMBL" id="QOD42551.1"/>
    </source>
</evidence>
<proteinExistence type="predicted"/>
<evidence type="ECO:0000313" key="2">
    <source>
        <dbReference type="Proteomes" id="UP000516660"/>
    </source>
</evidence>
<dbReference type="SUPFAM" id="SSF53756">
    <property type="entry name" value="UDP-Glycosyltransferase/glycogen phosphorylase"/>
    <property type="match status" value="1"/>
</dbReference>
<name>A0A7L7YYJ9_9MICO</name>
<sequence length="364" mass="38143">MSAERPHPATAAGPAPVLILEGNGDGHRFYFVRLLADAILADGGRAVLVTRPGEMDGAHAAEFLRDLPSGFTVVEVPDADVATASRVARETGARRIVIPDGDRHLVDLVTRRGADLPHVTALIMREPDLRRQAVRSSARQWAKRATMTLAGLRRSTTVTVLKSSVWAGRSRFPVAQDPVTLAAGPNDVVALRARWGLDADRRWFAVVGAISARKNLPLVAAAFARVAGPGMGLLVGGAVFDDQLAEAGPHLAEARRRGAGVVIVDRMLEDVELDAAIAAVDCVVLAHSNEGPSGIFGKAVMSGTRLIASGAASLRGDAHAVPTHAVWTPLSADAMARAMEEAAAADRPAAVSDMGTARFTSALL</sequence>
<keyword evidence="2" id="KW-1185">Reference proteome</keyword>
<dbReference type="EMBL" id="CP061274">
    <property type="protein sequence ID" value="QOD42551.1"/>
    <property type="molecule type" value="Genomic_DNA"/>
</dbReference>
<accession>A0A7L7YYJ9</accession>
<dbReference type="RefSeq" id="WP_191146579.1">
    <property type="nucleotide sequence ID" value="NZ_CP061274.1"/>
</dbReference>
<dbReference type="AlphaFoldDB" id="A0A7L7YYJ9"/>
<reference evidence="1 2" key="1">
    <citation type="submission" date="2020-08" db="EMBL/GenBank/DDBJ databases">
        <title>Description of Clavibacter zhangzhiyonge sp. nov., a phytopathogenic actinobacterium isolated from barley seeds, causing leaf brown spot and decline.</title>
        <authorList>
            <person name="Tian Q."/>
            <person name="Chuan J."/>
            <person name="Zhao W."/>
            <person name="Li X."/>
        </authorList>
    </citation>
    <scope>NUCLEOTIDE SEQUENCE [LARGE SCALE GENOMIC DNA]</scope>
    <source>
        <strain evidence="1 2">DM1</strain>
    </source>
</reference>
<dbReference type="Gene3D" id="3.40.50.2000">
    <property type="entry name" value="Glycogen Phosphorylase B"/>
    <property type="match status" value="1"/>
</dbReference>
<dbReference type="Proteomes" id="UP000516660">
    <property type="component" value="Chromosome"/>
</dbReference>
<dbReference type="KEGG" id="czh:H9X71_07770"/>
<gene>
    <name evidence="1" type="ORF">H9X71_07770</name>
</gene>
<protein>
    <submittedName>
        <fullName evidence="1">Uncharacterized protein</fullName>
    </submittedName>
</protein>
<organism evidence="1 2">
    <name type="scientific">Clavibacter zhangzhiyongii</name>
    <dbReference type="NCBI Taxonomy" id="2768071"/>
    <lineage>
        <taxon>Bacteria</taxon>
        <taxon>Bacillati</taxon>
        <taxon>Actinomycetota</taxon>
        <taxon>Actinomycetes</taxon>
        <taxon>Micrococcales</taxon>
        <taxon>Microbacteriaceae</taxon>
        <taxon>Clavibacter</taxon>
    </lineage>
</organism>